<dbReference type="InterPro" id="IPR001368">
    <property type="entry name" value="TNFR/NGFR_Cys_rich_reg"/>
</dbReference>
<dbReference type="AlphaFoldDB" id="A0A7M7NGD6"/>
<keyword evidence="8" id="KW-0325">Glycoprotein</keyword>
<keyword evidence="14" id="KW-1185">Reference proteome</keyword>
<feature type="signal peptide" evidence="11">
    <location>
        <begin position="1"/>
        <end position="27"/>
    </location>
</feature>
<dbReference type="InterPro" id="IPR047526">
    <property type="entry name" value="TNR19/27/EDAR"/>
</dbReference>
<dbReference type="SMART" id="SM00208">
    <property type="entry name" value="TNFR"/>
    <property type="match status" value="1"/>
</dbReference>
<evidence type="ECO:0000256" key="6">
    <source>
        <dbReference type="ARBA" id="ARBA00023157"/>
    </source>
</evidence>
<reference evidence="14" key="1">
    <citation type="submission" date="2015-02" db="EMBL/GenBank/DDBJ databases">
        <title>Genome sequencing for Strongylocentrotus purpuratus.</title>
        <authorList>
            <person name="Murali S."/>
            <person name="Liu Y."/>
            <person name="Vee V."/>
            <person name="English A."/>
            <person name="Wang M."/>
            <person name="Skinner E."/>
            <person name="Han Y."/>
            <person name="Muzny D.M."/>
            <person name="Worley K.C."/>
            <person name="Gibbs R.A."/>
        </authorList>
    </citation>
    <scope>NUCLEOTIDE SEQUENCE</scope>
</reference>
<dbReference type="PROSITE" id="PS00652">
    <property type="entry name" value="TNFR_NGFR_1"/>
    <property type="match status" value="1"/>
</dbReference>
<feature type="compositionally biased region" description="Low complexity" evidence="10">
    <location>
        <begin position="237"/>
        <end position="302"/>
    </location>
</feature>
<dbReference type="GO" id="GO:0046330">
    <property type="term" value="P:positive regulation of JNK cascade"/>
    <property type="evidence" value="ECO:0000318"/>
    <property type="project" value="GO_Central"/>
</dbReference>
<feature type="compositionally biased region" description="Polar residues" evidence="10">
    <location>
        <begin position="203"/>
        <end position="214"/>
    </location>
</feature>
<keyword evidence="11" id="KW-0732">Signal</keyword>
<feature type="domain" description="TNFR-Cys" evidence="12">
    <location>
        <begin position="93"/>
        <end position="134"/>
    </location>
</feature>
<evidence type="ECO:0000256" key="1">
    <source>
        <dbReference type="ARBA" id="ARBA00004167"/>
    </source>
</evidence>
<feature type="region of interest" description="Disordered" evidence="10">
    <location>
        <begin position="163"/>
        <end position="302"/>
    </location>
</feature>
<keyword evidence="6 9" id="KW-1015">Disulfide bond</keyword>
<name>A0A7M7NGD6_STRPU</name>
<dbReference type="GO" id="GO:0005886">
    <property type="term" value="C:plasma membrane"/>
    <property type="evidence" value="ECO:0000318"/>
    <property type="project" value="GO_Central"/>
</dbReference>
<evidence type="ECO:0000256" key="5">
    <source>
        <dbReference type="ARBA" id="ARBA00023136"/>
    </source>
</evidence>
<evidence type="ECO:0000256" key="10">
    <source>
        <dbReference type="SAM" id="MobiDB-lite"/>
    </source>
</evidence>
<comment type="caution">
    <text evidence="9">Lacks conserved residue(s) required for the propagation of feature annotation.</text>
</comment>
<feature type="compositionally biased region" description="Polar residues" evidence="10">
    <location>
        <begin position="170"/>
        <end position="183"/>
    </location>
</feature>
<feature type="disulfide bond" evidence="9">
    <location>
        <begin position="116"/>
        <end position="134"/>
    </location>
</feature>
<dbReference type="Gene3D" id="2.10.50.10">
    <property type="entry name" value="Tumor Necrosis Factor Receptor, subunit A, domain 2"/>
    <property type="match status" value="1"/>
</dbReference>
<dbReference type="GeneID" id="100892493"/>
<evidence type="ECO:0000256" key="7">
    <source>
        <dbReference type="ARBA" id="ARBA00023170"/>
    </source>
</evidence>
<feature type="repeat" description="TNFR-Cys" evidence="9">
    <location>
        <begin position="93"/>
        <end position="134"/>
    </location>
</feature>
<keyword evidence="3" id="KW-0677">Repeat</keyword>
<evidence type="ECO:0000256" key="3">
    <source>
        <dbReference type="ARBA" id="ARBA00022737"/>
    </source>
</evidence>
<dbReference type="KEGG" id="spu:100892493"/>
<organism evidence="13 14">
    <name type="scientific">Strongylocentrotus purpuratus</name>
    <name type="common">Purple sea urchin</name>
    <dbReference type="NCBI Taxonomy" id="7668"/>
    <lineage>
        <taxon>Eukaryota</taxon>
        <taxon>Metazoa</taxon>
        <taxon>Echinodermata</taxon>
        <taxon>Eleutherozoa</taxon>
        <taxon>Echinozoa</taxon>
        <taxon>Echinoidea</taxon>
        <taxon>Euechinoidea</taxon>
        <taxon>Echinacea</taxon>
        <taxon>Camarodonta</taxon>
        <taxon>Echinidea</taxon>
        <taxon>Strongylocentrotidae</taxon>
        <taxon>Strongylocentrotus</taxon>
    </lineage>
</organism>
<dbReference type="GO" id="GO:0038023">
    <property type="term" value="F:signaling receptor activity"/>
    <property type="evidence" value="ECO:0000318"/>
    <property type="project" value="GO_Central"/>
</dbReference>
<evidence type="ECO:0000256" key="11">
    <source>
        <dbReference type="SAM" id="SignalP"/>
    </source>
</evidence>
<keyword evidence="7" id="KW-0675">Receptor</keyword>
<evidence type="ECO:0000256" key="9">
    <source>
        <dbReference type="PROSITE-ProRule" id="PRU00206"/>
    </source>
</evidence>
<feature type="region of interest" description="Disordered" evidence="10">
    <location>
        <begin position="323"/>
        <end position="415"/>
    </location>
</feature>
<dbReference type="InParanoid" id="A0A7M7NGD6"/>
<protein>
    <recommendedName>
        <fullName evidence="12">TNFR-Cys domain-containing protein</fullName>
    </recommendedName>
</protein>
<dbReference type="PANTHER" id="PTHR12120:SF10">
    <property type="entry name" value="TNFR-CYS DOMAIN-CONTAINING PROTEIN"/>
    <property type="match status" value="1"/>
</dbReference>
<proteinExistence type="predicted"/>
<dbReference type="PROSITE" id="PS50050">
    <property type="entry name" value="TNFR_NGFR_2"/>
    <property type="match status" value="1"/>
</dbReference>
<sequence length="415" mass="42283">MLKYIRISVTFIVTAASLVFMVPAACSSPVPPRNISQVEQTAETKDPGDSCLWNQFVNPNLTCENCTFCPQGTEHSPNEQCGYGSGTKTTCTPCAERFFQMGEGYTGLVCRRCVTCYPGVEYLQNCTTTQDAECGPCPPGEYYLSPNICFECKHDPSHADCPQPPIIKPSTASPNQSAPTLPSSVPLPESTAPVIYTTPPPLSSQAHNTSNNFDANGHVLPSKSPEESGPLIPTPAPANATPAPAGATPAPAGATPAPAGATPAPAGATPAPAGATSAPAGATPVPAGATPAPANATPAPAGATPACAIATPAPAIATPAPVSDLLQGASNPGDQPAASLPTDVSNTETSLPGALCSDEAQGGGHDAWYHPNHVPGSPDSAKDNFVFEYDDGSMSLPKPLVSNEEALTPCSEYHD</sequence>
<dbReference type="Proteomes" id="UP000007110">
    <property type="component" value="Unassembled WGS sequence"/>
</dbReference>
<feature type="disulfide bond" evidence="9">
    <location>
        <begin position="113"/>
        <end position="126"/>
    </location>
</feature>
<evidence type="ECO:0000313" key="14">
    <source>
        <dbReference type="Proteomes" id="UP000007110"/>
    </source>
</evidence>
<evidence type="ECO:0000313" key="13">
    <source>
        <dbReference type="EnsemblMetazoa" id="XP_030836098"/>
    </source>
</evidence>
<comment type="subcellular location">
    <subcellularLocation>
        <location evidence="1">Membrane</location>
        <topology evidence="1">Single-pass membrane protein</topology>
    </subcellularLocation>
</comment>
<dbReference type="SUPFAM" id="SSF57586">
    <property type="entry name" value="TNF receptor-like"/>
    <property type="match status" value="1"/>
</dbReference>
<keyword evidence="2" id="KW-0812">Transmembrane</keyword>
<keyword evidence="5" id="KW-0472">Membrane</keyword>
<evidence type="ECO:0000256" key="4">
    <source>
        <dbReference type="ARBA" id="ARBA00022989"/>
    </source>
</evidence>
<reference evidence="13" key="2">
    <citation type="submission" date="2021-01" db="UniProtKB">
        <authorList>
            <consortium name="EnsemblMetazoa"/>
        </authorList>
    </citation>
    <scope>IDENTIFICATION</scope>
</reference>
<keyword evidence="4" id="KW-1133">Transmembrane helix</keyword>
<accession>A0A7M7NGD6</accession>
<dbReference type="RefSeq" id="XP_030836098.1">
    <property type="nucleotide sequence ID" value="XM_030980238.1"/>
</dbReference>
<evidence type="ECO:0000256" key="8">
    <source>
        <dbReference type="ARBA" id="ARBA00023180"/>
    </source>
</evidence>
<dbReference type="EnsemblMetazoa" id="XM_030980238">
    <property type="protein sequence ID" value="XP_030836098"/>
    <property type="gene ID" value="LOC100892493"/>
</dbReference>
<dbReference type="PANTHER" id="PTHR12120">
    <property type="entry name" value="TNFR-CYS DOMAIN-CONTAINING PROTEIN"/>
    <property type="match status" value="1"/>
</dbReference>
<feature type="chain" id="PRO_5029906933" description="TNFR-Cys domain-containing protein" evidence="11">
    <location>
        <begin position="28"/>
        <end position="415"/>
    </location>
</feature>
<dbReference type="GO" id="GO:0043123">
    <property type="term" value="P:positive regulation of canonical NF-kappaB signal transduction"/>
    <property type="evidence" value="ECO:0000318"/>
    <property type="project" value="GO_Central"/>
</dbReference>
<evidence type="ECO:0000259" key="12">
    <source>
        <dbReference type="PROSITE" id="PS50050"/>
    </source>
</evidence>
<evidence type="ECO:0000256" key="2">
    <source>
        <dbReference type="ARBA" id="ARBA00022692"/>
    </source>
</evidence>
<dbReference type="OrthoDB" id="8633482at2759"/>